<dbReference type="InterPro" id="IPR011049">
    <property type="entry name" value="Serralysin-like_metalloprot_C"/>
</dbReference>
<comment type="caution">
    <text evidence="4">The sequence shown here is derived from an EMBL/GenBank/DDBJ whole genome shotgun (WGS) entry which is preliminary data.</text>
</comment>
<evidence type="ECO:0000313" key="5">
    <source>
        <dbReference type="Proteomes" id="UP000548476"/>
    </source>
</evidence>
<proteinExistence type="predicted"/>
<accession>A0A841G4Y7</accession>
<dbReference type="PANTHER" id="PTHR38340">
    <property type="entry name" value="S-LAYER PROTEIN"/>
    <property type="match status" value="1"/>
</dbReference>
<dbReference type="AlphaFoldDB" id="A0A841G4Y7"/>
<keyword evidence="2" id="KW-0964">Secreted</keyword>
<dbReference type="SUPFAM" id="SSF140453">
    <property type="entry name" value="EsxAB dimer-like"/>
    <property type="match status" value="1"/>
</dbReference>
<feature type="region of interest" description="Disordered" evidence="3">
    <location>
        <begin position="269"/>
        <end position="353"/>
    </location>
</feature>
<comment type="subcellular location">
    <subcellularLocation>
        <location evidence="1">Secreted</location>
    </subcellularLocation>
</comment>
<dbReference type="PANTHER" id="PTHR38340:SF1">
    <property type="entry name" value="S-LAYER PROTEIN"/>
    <property type="match status" value="1"/>
</dbReference>
<sequence length="667" mass="70993">MTTAQTVFHTQVPLSTWSLEAEPGLLDQAASNWRAIGSTVDREAERLNGEAAKLFDNDWAGLSREQYERHVKSLRDSMAGTKGIADAAATVLTELAGDLRDTQAGLTDSLGALMGRVEFTIAGSVIEFRTRDAAQEELVRQGVRDAEATTSSLDARLRSAAATVREVRTRFEDVSDRWHPYAGDGVPFAMPPEAVRASQVLYLPDGSVIINTGGARNDRVVVDTDGKGRTFIEINGVRIPIVGSDVTVRTGDGDDTVTVKTDAPVTALTGAGDDSVTTDSDSAGHVVLSGGGDDKVKTGDGPSYVASGGGDDKVETGDGSDIVDTGSGADQVQAGGGNDRITTGDGDDEVYGGDGDDTIATGSGRDYVDGQFGDDVVRAGDDTDIVYGLSGNDRLYGGAGQDYLEGAKGDDIVDGGAGNDVVSGGRGNDRLYGGEGRDVLYAGHGIDRVEGGTRTDGEVAYVQAEDSVSGNTKAERVDIADASFIQVRGTDEYEERVEADLDLFAASPTGRQMIIELGDEVSKTHHDIWPGEREIVIKESDADAGSENDFTKLSMNDSNIRYNPEYGLVHQNKPPSTTLYHELAHSYDYLNDTTKIGPHIDPADPDFRDGKPVPNAERQAVGLPIDPILDGRKGYEIDPDHPIQYTENGLRQEFGWSLREQYGSPTK</sequence>
<reference evidence="4 5" key="1">
    <citation type="submission" date="2020-08" db="EMBL/GenBank/DDBJ databases">
        <title>Genomic Encyclopedia of Type Strains, Phase IV (KMG-IV): sequencing the most valuable type-strain genomes for metagenomic binning, comparative biology and taxonomic classification.</title>
        <authorList>
            <person name="Goeker M."/>
        </authorList>
    </citation>
    <scope>NUCLEOTIDE SEQUENCE [LARGE SCALE GENOMIC DNA]</scope>
    <source>
        <strain evidence="4 5">YIM 65646</strain>
    </source>
</reference>
<dbReference type="PRINTS" id="PR00313">
    <property type="entry name" value="CABNDNGRPT"/>
</dbReference>
<dbReference type="Proteomes" id="UP000548476">
    <property type="component" value="Unassembled WGS sequence"/>
</dbReference>
<dbReference type="Gene3D" id="2.150.10.10">
    <property type="entry name" value="Serralysin-like metalloprotease, C-terminal"/>
    <property type="match status" value="1"/>
</dbReference>
<dbReference type="InterPro" id="IPR028208">
    <property type="entry name" value="Effector_pro_NleD-like"/>
</dbReference>
<dbReference type="InterPro" id="IPR050557">
    <property type="entry name" value="RTX_toxin/Mannuronan_C5-epim"/>
</dbReference>
<name>A0A841G4Y7_9ACTN</name>
<dbReference type="Pfam" id="PF14891">
    <property type="entry name" value="Peptidase_M91"/>
    <property type="match status" value="1"/>
</dbReference>
<dbReference type="EMBL" id="JACHGT010000020">
    <property type="protein sequence ID" value="MBB6039170.1"/>
    <property type="molecule type" value="Genomic_DNA"/>
</dbReference>
<protein>
    <submittedName>
        <fullName evidence="4">Uncharacterized protein YukE</fullName>
    </submittedName>
</protein>
<gene>
    <name evidence="4" type="ORF">HNR73_007061</name>
</gene>
<dbReference type="InterPro" id="IPR036689">
    <property type="entry name" value="ESAT-6-like_sf"/>
</dbReference>
<dbReference type="InterPro" id="IPR001343">
    <property type="entry name" value="Hemolysn_Ca-bd"/>
</dbReference>
<evidence type="ECO:0000256" key="1">
    <source>
        <dbReference type="ARBA" id="ARBA00004613"/>
    </source>
</evidence>
<dbReference type="Gene3D" id="1.10.287.1060">
    <property type="entry name" value="ESAT-6-like"/>
    <property type="match status" value="1"/>
</dbReference>
<dbReference type="GO" id="GO:0005509">
    <property type="term" value="F:calcium ion binding"/>
    <property type="evidence" value="ECO:0007669"/>
    <property type="project" value="InterPro"/>
</dbReference>
<dbReference type="SUPFAM" id="SSF51120">
    <property type="entry name" value="beta-Roll"/>
    <property type="match status" value="1"/>
</dbReference>
<dbReference type="Gene3D" id="2.160.20.160">
    <property type="match status" value="1"/>
</dbReference>
<evidence type="ECO:0000256" key="3">
    <source>
        <dbReference type="SAM" id="MobiDB-lite"/>
    </source>
</evidence>
<dbReference type="Pfam" id="PF00353">
    <property type="entry name" value="HemolysinCabind"/>
    <property type="match status" value="4"/>
</dbReference>
<evidence type="ECO:0000313" key="4">
    <source>
        <dbReference type="EMBL" id="MBB6039170.1"/>
    </source>
</evidence>
<keyword evidence="5" id="KW-1185">Reference proteome</keyword>
<organism evidence="4 5">
    <name type="scientific">Phytomonospora endophytica</name>
    <dbReference type="NCBI Taxonomy" id="714109"/>
    <lineage>
        <taxon>Bacteria</taxon>
        <taxon>Bacillati</taxon>
        <taxon>Actinomycetota</taxon>
        <taxon>Actinomycetes</taxon>
        <taxon>Micromonosporales</taxon>
        <taxon>Micromonosporaceae</taxon>
        <taxon>Phytomonospora</taxon>
    </lineage>
</organism>
<dbReference type="GO" id="GO:0005576">
    <property type="term" value="C:extracellular region"/>
    <property type="evidence" value="ECO:0007669"/>
    <property type="project" value="UniProtKB-SubCell"/>
</dbReference>
<evidence type="ECO:0000256" key="2">
    <source>
        <dbReference type="ARBA" id="ARBA00022525"/>
    </source>
</evidence>
<dbReference type="RefSeq" id="WP_184792262.1">
    <property type="nucleotide sequence ID" value="NZ_BONT01000051.1"/>
</dbReference>